<keyword evidence="9" id="KW-1185">Reference proteome</keyword>
<dbReference type="AlphaFoldDB" id="A0A160F435"/>
<feature type="domain" description="Sugar-binding" evidence="6">
    <location>
        <begin position="117"/>
        <end position="363"/>
    </location>
</feature>
<accession>A0A160F435</accession>
<sequence>MAQAGHNKSHRDNLRPTNLCKGKGNELRPLIDAQKKLLPDLLDVMQKRYRILQYIRLMQPIGRRTLSGNIGISERILRAEVQFLKEQNLLSISSTGMVVTSDGEQLLETLEDVMREILGLKDLETNLKRILPIDEVIVVAGDSDLSPWVKKEMGRACVTCMKDRLPSHSIVAVTGGTTLAAVAEMMTADLKQSDVLFVPARGGLGENVENQANTICAKMAEKAAGNYRLLHVPDYLSNEAYQSLIGEPSVKEVLQLIQSADIVIHGIGDAITMAKRRKTPEEEMEKIISGNAVAEAFGYYFNQAGDVVHKVQTIGIQLDDLRHVRHVIAVAGGASKAKAIKAYMKQAPRSVLITDEGAAKALVRESYPSP</sequence>
<reference evidence="8 9" key="1">
    <citation type="journal article" date="2006" name="Syst. Appl. Microbiol.">
        <title>Anoxybacillus amylolyticus sp. nov., a thermophilic amylase producing bacterium isolated from Mount Rittmann (Antarctica).</title>
        <authorList>
            <person name="Poli A."/>
            <person name="Esposito E."/>
            <person name="Lama L."/>
            <person name="Orlando P."/>
            <person name="Nicolaus G."/>
            <person name="de Appolonia F."/>
            <person name="Gambacorta A."/>
            <person name="Nicolaus B."/>
        </authorList>
    </citation>
    <scope>NUCLEOTIDE SEQUENCE [LARGE SCALE GENOMIC DNA]</scope>
    <source>
        <strain evidence="8 9">DSM 15939</strain>
    </source>
</reference>
<proteinExistence type="inferred from homology"/>
<dbReference type="KEGG" id="aamy:GFC30_579"/>
<comment type="similarity">
    <text evidence="1">Belongs to the SorC transcriptional regulatory family.</text>
</comment>
<keyword evidence="3" id="KW-0238">DNA-binding</keyword>
<dbReference type="GO" id="GO:0003677">
    <property type="term" value="F:DNA binding"/>
    <property type="evidence" value="ECO:0007669"/>
    <property type="project" value="UniProtKB-KW"/>
</dbReference>
<dbReference type="InterPro" id="IPR048715">
    <property type="entry name" value="CggR_N"/>
</dbReference>
<dbReference type="InterPro" id="IPR036388">
    <property type="entry name" value="WH-like_DNA-bd_sf"/>
</dbReference>
<dbReference type="InterPro" id="IPR037171">
    <property type="entry name" value="NagB/RpiA_transferase-like"/>
</dbReference>
<dbReference type="Proteomes" id="UP000076865">
    <property type="component" value="Chromosome"/>
</dbReference>
<dbReference type="Gene3D" id="1.10.10.10">
    <property type="entry name" value="Winged helix-like DNA-binding domain superfamily/Winged helix DNA-binding domain"/>
    <property type="match status" value="1"/>
</dbReference>
<evidence type="ECO:0000259" key="6">
    <source>
        <dbReference type="Pfam" id="PF04198"/>
    </source>
</evidence>
<dbReference type="SUPFAM" id="SSF100950">
    <property type="entry name" value="NagB/RpiA/CoA transferase-like"/>
    <property type="match status" value="1"/>
</dbReference>
<gene>
    <name evidence="8" type="primary">cggR</name>
    <name evidence="8" type="ORF">GFC30_579</name>
</gene>
<evidence type="ECO:0000256" key="2">
    <source>
        <dbReference type="ARBA" id="ARBA00023015"/>
    </source>
</evidence>
<keyword evidence="4" id="KW-0804">Transcription</keyword>
<evidence type="ECO:0000256" key="4">
    <source>
        <dbReference type="ARBA" id="ARBA00023163"/>
    </source>
</evidence>
<evidence type="ECO:0000313" key="8">
    <source>
        <dbReference type="EMBL" id="ANB61169.1"/>
    </source>
</evidence>
<feature type="domain" description="CggR N-terminal DNA binding" evidence="7">
    <location>
        <begin position="44"/>
        <end position="114"/>
    </location>
</feature>
<evidence type="ECO:0000256" key="5">
    <source>
        <dbReference type="SAM" id="MobiDB-lite"/>
    </source>
</evidence>
<keyword evidence="2" id="KW-0805">Transcription regulation</keyword>
<dbReference type="PANTHER" id="PTHR34294">
    <property type="entry name" value="TRANSCRIPTIONAL REGULATOR-RELATED"/>
    <property type="match status" value="1"/>
</dbReference>
<dbReference type="InterPro" id="IPR036390">
    <property type="entry name" value="WH_DNA-bd_sf"/>
</dbReference>
<dbReference type="SUPFAM" id="SSF46785">
    <property type="entry name" value="Winged helix' DNA-binding domain"/>
    <property type="match status" value="1"/>
</dbReference>
<dbReference type="PANTHER" id="PTHR34294:SF5">
    <property type="entry name" value="CENTRAL GLYCOLYTIC GENES REGULATOR"/>
    <property type="match status" value="1"/>
</dbReference>
<evidence type="ECO:0000313" key="9">
    <source>
        <dbReference type="Proteomes" id="UP000076865"/>
    </source>
</evidence>
<feature type="region of interest" description="Disordered" evidence="5">
    <location>
        <begin position="1"/>
        <end position="21"/>
    </location>
</feature>
<dbReference type="Pfam" id="PF21715">
    <property type="entry name" value="CggR_N"/>
    <property type="match status" value="1"/>
</dbReference>
<evidence type="ECO:0000256" key="1">
    <source>
        <dbReference type="ARBA" id="ARBA00010466"/>
    </source>
</evidence>
<dbReference type="InterPro" id="IPR051054">
    <property type="entry name" value="SorC_transcr_regulators"/>
</dbReference>
<dbReference type="InterPro" id="IPR007324">
    <property type="entry name" value="Sugar-bd_dom_put"/>
</dbReference>
<dbReference type="Gene3D" id="3.40.50.1360">
    <property type="match status" value="1"/>
</dbReference>
<dbReference type="Pfam" id="PF04198">
    <property type="entry name" value="Sugar-bind"/>
    <property type="match status" value="1"/>
</dbReference>
<evidence type="ECO:0000259" key="7">
    <source>
        <dbReference type="Pfam" id="PF21715"/>
    </source>
</evidence>
<organism evidence="8 9">
    <name type="scientific">Anoxybacteroides amylolyticum</name>
    <dbReference type="NCBI Taxonomy" id="294699"/>
    <lineage>
        <taxon>Bacteria</taxon>
        <taxon>Bacillati</taxon>
        <taxon>Bacillota</taxon>
        <taxon>Bacilli</taxon>
        <taxon>Bacillales</taxon>
        <taxon>Anoxybacillaceae</taxon>
        <taxon>Anoxybacteroides</taxon>
    </lineage>
</organism>
<dbReference type="EMBL" id="CP015438">
    <property type="protein sequence ID" value="ANB61169.1"/>
    <property type="molecule type" value="Genomic_DNA"/>
</dbReference>
<protein>
    <submittedName>
        <fullName evidence="8">Central glycolytic regulator</fullName>
    </submittedName>
</protein>
<evidence type="ECO:0000256" key="3">
    <source>
        <dbReference type="ARBA" id="ARBA00023125"/>
    </source>
</evidence>
<name>A0A160F435_9BACL</name>
<dbReference type="GO" id="GO:0030246">
    <property type="term" value="F:carbohydrate binding"/>
    <property type="evidence" value="ECO:0007669"/>
    <property type="project" value="InterPro"/>
</dbReference>
<dbReference type="PATRIC" id="fig|294699.3.peg.573"/>